<proteinExistence type="predicted"/>
<keyword evidence="2" id="KW-0378">Hydrolase</keyword>
<dbReference type="EMBL" id="VOBQ01000006">
    <property type="protein sequence ID" value="TWO71789.1"/>
    <property type="molecule type" value="Genomic_DNA"/>
</dbReference>
<evidence type="ECO:0000313" key="3">
    <source>
        <dbReference type="Proteomes" id="UP000318199"/>
    </source>
</evidence>
<name>A0A562ZT65_9BURK</name>
<evidence type="ECO:0000256" key="1">
    <source>
        <dbReference type="SAM" id="SignalP"/>
    </source>
</evidence>
<dbReference type="AlphaFoldDB" id="A0A562ZT65"/>
<dbReference type="Proteomes" id="UP000318199">
    <property type="component" value="Unassembled WGS sequence"/>
</dbReference>
<dbReference type="InterPro" id="IPR029058">
    <property type="entry name" value="AB_hydrolase_fold"/>
</dbReference>
<protein>
    <submittedName>
        <fullName evidence="2">Alpha/beta hydrolase</fullName>
    </submittedName>
</protein>
<dbReference type="GO" id="GO:0016787">
    <property type="term" value="F:hydrolase activity"/>
    <property type="evidence" value="ECO:0007669"/>
    <property type="project" value="UniProtKB-KW"/>
</dbReference>
<feature type="signal peptide" evidence="1">
    <location>
        <begin position="1"/>
        <end position="19"/>
    </location>
</feature>
<accession>A0A562ZT65</accession>
<sequence length="495" mass="51814">MTAQFPMRAAALATVLFLAACGGSDDSEPILSGETRAQDTRTFTVAPLTSTAVYADAVVAADGKPSFTAMTGHETTSRWAGELNGSAYRVEVPANWNGELVMYAHGYRGTGAALTTGNPSIRRYLLEKGYAWAASSYGKNYYDVRAGVEDTNALALAFNNIAAANGRTLAAPTKTFITGHSMGGHIAAAAIDAEAAQANNRVRYAGAVPMCGVTGDKELFDTFTAMQISAQTLVGLPNNPLPNWSGISAQVNSALWTAFPSTATPTAVPTPTPLGLKYASIVKNLTGGERPLFMLGLTRGGSFPSSYGTFGGDGTVNGILNKWGNDTTRYTYVIDGDAATSAAVNANAPKAVRDPLANARRADGLRWIPQANGDFNVPVVAIHTLGDLFVPFHMMQVFRQRAESKGNGNRIVTRAIRGISHCDFTIAEQNEAFDAMVQWEKGGAKPAGDDILNPTVVAAPTFGCTFTRPPTAGVDSATTTALRGLIASTPGGACP</sequence>
<keyword evidence="3" id="KW-1185">Reference proteome</keyword>
<reference evidence="2 3" key="1">
    <citation type="submission" date="2019-07" db="EMBL/GenBank/DDBJ databases">
        <title>Caenimonas sedimenti sp. nov., isolated from activated sludge.</title>
        <authorList>
            <person name="Xu J."/>
        </authorList>
    </citation>
    <scope>NUCLEOTIDE SEQUENCE [LARGE SCALE GENOMIC DNA]</scope>
    <source>
        <strain evidence="2 3">HX-9-20</strain>
    </source>
</reference>
<evidence type="ECO:0000313" key="2">
    <source>
        <dbReference type="EMBL" id="TWO71789.1"/>
    </source>
</evidence>
<dbReference type="Gene3D" id="3.40.50.1820">
    <property type="entry name" value="alpha/beta hydrolase"/>
    <property type="match status" value="1"/>
</dbReference>
<dbReference type="OrthoDB" id="7197847at2"/>
<dbReference type="RefSeq" id="WP_145892730.1">
    <property type="nucleotide sequence ID" value="NZ_VOBQ01000006.1"/>
</dbReference>
<feature type="chain" id="PRO_5021994509" evidence="1">
    <location>
        <begin position="20"/>
        <end position="495"/>
    </location>
</feature>
<comment type="caution">
    <text evidence="2">The sequence shown here is derived from an EMBL/GenBank/DDBJ whole genome shotgun (WGS) entry which is preliminary data.</text>
</comment>
<organism evidence="2 3">
    <name type="scientific">Caenimonas sedimenti</name>
    <dbReference type="NCBI Taxonomy" id="2596921"/>
    <lineage>
        <taxon>Bacteria</taxon>
        <taxon>Pseudomonadati</taxon>
        <taxon>Pseudomonadota</taxon>
        <taxon>Betaproteobacteria</taxon>
        <taxon>Burkholderiales</taxon>
        <taxon>Comamonadaceae</taxon>
        <taxon>Caenimonas</taxon>
    </lineage>
</organism>
<gene>
    <name evidence="2" type="ORF">FN976_09275</name>
</gene>
<dbReference type="SUPFAM" id="SSF53474">
    <property type="entry name" value="alpha/beta-Hydrolases"/>
    <property type="match status" value="1"/>
</dbReference>
<keyword evidence="1" id="KW-0732">Signal</keyword>